<protein>
    <submittedName>
        <fullName evidence="1">Uncharacterized protein</fullName>
    </submittedName>
</protein>
<dbReference type="Proteomes" id="UP001138686">
    <property type="component" value="Unassembled WGS sequence"/>
</dbReference>
<keyword evidence="2" id="KW-1185">Reference proteome</keyword>
<proteinExistence type="predicted"/>
<dbReference type="AlphaFoldDB" id="A0A9X1JZZ1"/>
<name>A0A9X1JZZ1_9FLAO</name>
<dbReference type="RefSeq" id="WP_219052274.1">
    <property type="nucleotide sequence ID" value="NZ_JAHWDP010000002.1"/>
</dbReference>
<evidence type="ECO:0000313" key="2">
    <source>
        <dbReference type="Proteomes" id="UP001138686"/>
    </source>
</evidence>
<organism evidence="1 2">
    <name type="scientific">Halomarinibacterium sedimenti</name>
    <dbReference type="NCBI Taxonomy" id="2857106"/>
    <lineage>
        <taxon>Bacteria</taxon>
        <taxon>Pseudomonadati</taxon>
        <taxon>Bacteroidota</taxon>
        <taxon>Flavobacteriia</taxon>
        <taxon>Flavobacteriales</taxon>
        <taxon>Flavobacteriaceae</taxon>
        <taxon>Halomarinibacterium</taxon>
    </lineage>
</organism>
<evidence type="ECO:0000313" key="1">
    <source>
        <dbReference type="EMBL" id="MBW2937846.1"/>
    </source>
</evidence>
<reference evidence="1" key="1">
    <citation type="submission" date="2021-07" db="EMBL/GenBank/DDBJ databases">
        <title>Aureisphaera sp. CAU 1614 isolated from sea sediment.</title>
        <authorList>
            <person name="Kim W."/>
        </authorList>
    </citation>
    <scope>NUCLEOTIDE SEQUENCE</scope>
    <source>
        <strain evidence="1">CAU 1614</strain>
    </source>
</reference>
<gene>
    <name evidence="1" type="ORF">KXJ69_06980</name>
</gene>
<comment type="caution">
    <text evidence="1">The sequence shown here is derived from an EMBL/GenBank/DDBJ whole genome shotgun (WGS) entry which is preliminary data.</text>
</comment>
<sequence>MKLVFVIILSVLCFQNPTISNVALEDFIFSEQELPRGCKLKPILSSDKLPCGIQSNPFISSDSDFLVCFMRMMHLGSTLVPDIEKGLFSVYEDTSEIGIFGLETSSPEVAKQIKKDMLANNPNDPNGKIFLSENILIYLWQDQARNQSFNEIEQLIKTKLD</sequence>
<accession>A0A9X1JZZ1</accession>
<dbReference type="EMBL" id="JAHWDP010000002">
    <property type="protein sequence ID" value="MBW2937846.1"/>
    <property type="molecule type" value="Genomic_DNA"/>
</dbReference>